<name>A0ACB9B701_ARCLA</name>
<proteinExistence type="predicted"/>
<sequence>MTSQGKMTSKEEIAKLKAELLSLEDRFARRCKKLEELHMDVLVSKNHMEYYKQKHDDQVAIYISLKEWMHAHIGFLKKATSSGQYSEFFAKYKEHTQQLEKEVLQVLKDDKWLGAEKLKTENSELLQKISDLEIQITQIQQAYSVDSYEMKIKNLEDANAELQKKIPDLEKRMAKETYDFEIEKKSFAKKFSDFSRKSCEEKKAVELKCIKLSQQVNDFEKVIILEREKFAKERKAIEQKNVGLFKEISDGRKNVENGFEEERNIFEEEIKNLTEKLSELSESALKEKKTKSEFKKNIDLLIVERDSFASKFKELEEIVSKVVVTEQTTPESQIHTPRNNSADFKKTASSSHQKPVSSKRSVKSYDQIHTTNLFYDRNIDGSGTHRRRRRYKEEEMVWKVKPVDEDKKKDEKKGKKSYVHTHQAKKKNVRKVTPIRTATNIHGPKYQWVPKPKTNSVLQALTFNGE</sequence>
<dbReference type="EMBL" id="CM042052">
    <property type="protein sequence ID" value="KAI3718144.1"/>
    <property type="molecule type" value="Genomic_DNA"/>
</dbReference>
<dbReference type="Proteomes" id="UP001055879">
    <property type="component" value="Linkage Group LG06"/>
</dbReference>
<evidence type="ECO:0000313" key="1">
    <source>
        <dbReference type="EMBL" id="KAI3718144.1"/>
    </source>
</evidence>
<keyword evidence="2" id="KW-1185">Reference proteome</keyword>
<protein>
    <submittedName>
        <fullName evidence="1">Uncharacterized protein</fullName>
    </submittedName>
</protein>
<evidence type="ECO:0000313" key="2">
    <source>
        <dbReference type="Proteomes" id="UP001055879"/>
    </source>
</evidence>
<reference evidence="2" key="1">
    <citation type="journal article" date="2022" name="Mol. Ecol. Resour.">
        <title>The genomes of chicory, endive, great burdock and yacon provide insights into Asteraceae palaeo-polyploidization history and plant inulin production.</title>
        <authorList>
            <person name="Fan W."/>
            <person name="Wang S."/>
            <person name="Wang H."/>
            <person name="Wang A."/>
            <person name="Jiang F."/>
            <person name="Liu H."/>
            <person name="Zhao H."/>
            <person name="Xu D."/>
            <person name="Zhang Y."/>
        </authorList>
    </citation>
    <scope>NUCLEOTIDE SEQUENCE [LARGE SCALE GENOMIC DNA]</scope>
    <source>
        <strain evidence="2">cv. Niubang</strain>
    </source>
</reference>
<comment type="caution">
    <text evidence="1">The sequence shown here is derived from an EMBL/GenBank/DDBJ whole genome shotgun (WGS) entry which is preliminary data.</text>
</comment>
<gene>
    <name evidence="1" type="ORF">L6452_18996</name>
</gene>
<accession>A0ACB9B701</accession>
<reference evidence="1 2" key="2">
    <citation type="journal article" date="2022" name="Mol. Ecol. Resour.">
        <title>The genomes of chicory, endive, great burdock and yacon provide insights into Asteraceae paleo-polyploidization history and plant inulin production.</title>
        <authorList>
            <person name="Fan W."/>
            <person name="Wang S."/>
            <person name="Wang H."/>
            <person name="Wang A."/>
            <person name="Jiang F."/>
            <person name="Liu H."/>
            <person name="Zhao H."/>
            <person name="Xu D."/>
            <person name="Zhang Y."/>
        </authorList>
    </citation>
    <scope>NUCLEOTIDE SEQUENCE [LARGE SCALE GENOMIC DNA]</scope>
    <source>
        <strain evidence="2">cv. Niubang</strain>
    </source>
</reference>
<organism evidence="1 2">
    <name type="scientific">Arctium lappa</name>
    <name type="common">Greater burdock</name>
    <name type="synonym">Lappa major</name>
    <dbReference type="NCBI Taxonomy" id="4217"/>
    <lineage>
        <taxon>Eukaryota</taxon>
        <taxon>Viridiplantae</taxon>
        <taxon>Streptophyta</taxon>
        <taxon>Embryophyta</taxon>
        <taxon>Tracheophyta</taxon>
        <taxon>Spermatophyta</taxon>
        <taxon>Magnoliopsida</taxon>
        <taxon>eudicotyledons</taxon>
        <taxon>Gunneridae</taxon>
        <taxon>Pentapetalae</taxon>
        <taxon>asterids</taxon>
        <taxon>campanulids</taxon>
        <taxon>Asterales</taxon>
        <taxon>Asteraceae</taxon>
        <taxon>Carduoideae</taxon>
        <taxon>Cardueae</taxon>
        <taxon>Arctiinae</taxon>
        <taxon>Arctium</taxon>
    </lineage>
</organism>